<dbReference type="Proteomes" id="UP000037035">
    <property type="component" value="Unassembled WGS sequence"/>
</dbReference>
<protein>
    <submittedName>
        <fullName evidence="1">RalA-binding protein 1</fullName>
    </submittedName>
</protein>
<evidence type="ECO:0000313" key="1">
    <source>
        <dbReference type="EMBL" id="KNZ59594.1"/>
    </source>
</evidence>
<name>A0A0L6VFT2_9BASI</name>
<dbReference type="OrthoDB" id="10255963at2759"/>
<proteinExistence type="predicted"/>
<evidence type="ECO:0000313" key="2">
    <source>
        <dbReference type="Proteomes" id="UP000037035"/>
    </source>
</evidence>
<keyword evidence="2" id="KW-1185">Reference proteome</keyword>
<sequence>MVYRFELLAVLSKSHFLLLSLTEFRHLPHSRRVVCTIVP</sequence>
<dbReference type="EMBL" id="LAVV01006502">
    <property type="protein sequence ID" value="KNZ59594.1"/>
    <property type="molecule type" value="Genomic_DNA"/>
</dbReference>
<dbReference type="VEuPathDB" id="FungiDB:VP01_1699g2"/>
<gene>
    <name evidence="1" type="ORF">VP01_1699g2</name>
</gene>
<reference evidence="1 2" key="1">
    <citation type="submission" date="2015-08" db="EMBL/GenBank/DDBJ databases">
        <title>Next Generation Sequencing and Analysis of the Genome of Puccinia sorghi L Schw, the Causal Agent of Maize Common Rust.</title>
        <authorList>
            <person name="Rochi L."/>
            <person name="Burguener G."/>
            <person name="Darino M."/>
            <person name="Turjanski A."/>
            <person name="Kreff E."/>
            <person name="Dieguez M.J."/>
            <person name="Sacco F."/>
        </authorList>
    </citation>
    <scope>NUCLEOTIDE SEQUENCE [LARGE SCALE GENOMIC DNA]</scope>
    <source>
        <strain evidence="1 2">RO10H11247</strain>
    </source>
</reference>
<accession>A0A0L6VFT2</accession>
<dbReference type="AlphaFoldDB" id="A0A0L6VFT2"/>
<organism evidence="1 2">
    <name type="scientific">Puccinia sorghi</name>
    <dbReference type="NCBI Taxonomy" id="27349"/>
    <lineage>
        <taxon>Eukaryota</taxon>
        <taxon>Fungi</taxon>
        <taxon>Dikarya</taxon>
        <taxon>Basidiomycota</taxon>
        <taxon>Pucciniomycotina</taxon>
        <taxon>Pucciniomycetes</taxon>
        <taxon>Pucciniales</taxon>
        <taxon>Pucciniaceae</taxon>
        <taxon>Puccinia</taxon>
    </lineage>
</organism>
<comment type="caution">
    <text evidence="1">The sequence shown here is derived from an EMBL/GenBank/DDBJ whole genome shotgun (WGS) entry which is preliminary data.</text>
</comment>